<sequence>MLSFGVADLPAARLAFTASQALNMDEEAVQQHLHLQPIVAQALDREMPDMPEIIFLSAGYGLPAVNGCLGSLGCVHVTLSGLSTADNAKERQKNAGASSVARQEWSAAAQAQADHEVKALISAEATVEKVKSLLPPGAGHCKHMGLAAAPSPQPHCAAR</sequence>
<organism evidence="1 2">
    <name type="scientific">Edaphochlamys debaryana</name>
    <dbReference type="NCBI Taxonomy" id="47281"/>
    <lineage>
        <taxon>Eukaryota</taxon>
        <taxon>Viridiplantae</taxon>
        <taxon>Chlorophyta</taxon>
        <taxon>core chlorophytes</taxon>
        <taxon>Chlorophyceae</taxon>
        <taxon>CS clade</taxon>
        <taxon>Chlamydomonadales</taxon>
        <taxon>Chlamydomonadales incertae sedis</taxon>
        <taxon>Edaphochlamys</taxon>
    </lineage>
</organism>
<proteinExistence type="predicted"/>
<reference evidence="1" key="1">
    <citation type="journal article" date="2020" name="bioRxiv">
        <title>Comparative genomics of Chlamydomonas.</title>
        <authorList>
            <person name="Craig R.J."/>
            <person name="Hasan A.R."/>
            <person name="Ness R.W."/>
            <person name="Keightley P.D."/>
        </authorList>
    </citation>
    <scope>NUCLEOTIDE SEQUENCE</scope>
    <source>
        <strain evidence="1">CCAP 11/70</strain>
    </source>
</reference>
<accession>A0A835XJ90</accession>
<comment type="caution">
    <text evidence="1">The sequence shown here is derived from an EMBL/GenBank/DDBJ whole genome shotgun (WGS) entry which is preliminary data.</text>
</comment>
<protein>
    <submittedName>
        <fullName evidence="1">Uncharacterized protein</fullName>
    </submittedName>
</protein>
<dbReference type="Proteomes" id="UP000612055">
    <property type="component" value="Unassembled WGS sequence"/>
</dbReference>
<evidence type="ECO:0000313" key="1">
    <source>
        <dbReference type="EMBL" id="KAG2484816.1"/>
    </source>
</evidence>
<dbReference type="EMBL" id="JAEHOE010000141">
    <property type="protein sequence ID" value="KAG2484816.1"/>
    <property type="molecule type" value="Genomic_DNA"/>
</dbReference>
<keyword evidence="2" id="KW-1185">Reference proteome</keyword>
<evidence type="ECO:0000313" key="2">
    <source>
        <dbReference type="Proteomes" id="UP000612055"/>
    </source>
</evidence>
<dbReference type="AlphaFoldDB" id="A0A835XJ90"/>
<name>A0A835XJ90_9CHLO</name>
<gene>
    <name evidence="1" type="ORF">HYH03_016383</name>
</gene>